<sequence>MIKQKYLDKFENKNNFEALNYNFNDLISKNPFGFLPSNLSQLFYYMNFDSIKKLFNLSNDVKNIKANFDDSNGW</sequence>
<dbReference type="AlphaFoldDB" id="A0A3B0P1A2"/>
<dbReference type="EMBL" id="LS991949">
    <property type="protein sequence ID" value="SYV90160.1"/>
    <property type="molecule type" value="Genomic_DNA"/>
</dbReference>
<proteinExistence type="predicted"/>
<dbReference type="KEGG" id="mala:NCTC10135_00678"/>
<dbReference type="Proteomes" id="UP000259864">
    <property type="component" value="Chromosome 1"/>
</dbReference>
<evidence type="ECO:0000313" key="2">
    <source>
        <dbReference type="Proteomes" id="UP000259864"/>
    </source>
</evidence>
<organism evidence="1 2">
    <name type="scientific">Metamycoplasma alkalescens</name>
    <dbReference type="NCBI Taxonomy" id="45363"/>
    <lineage>
        <taxon>Bacteria</taxon>
        <taxon>Bacillati</taxon>
        <taxon>Mycoplasmatota</taxon>
        <taxon>Mycoplasmoidales</taxon>
        <taxon>Metamycoplasmataceae</taxon>
        <taxon>Metamycoplasma</taxon>
    </lineage>
</organism>
<feature type="non-terminal residue" evidence="1">
    <location>
        <position position="74"/>
    </location>
</feature>
<protein>
    <submittedName>
        <fullName evidence="1">Uncharacterized protein</fullName>
    </submittedName>
</protein>
<gene>
    <name evidence="1" type="ORF">NCTC10135_00678</name>
</gene>
<reference evidence="2" key="1">
    <citation type="submission" date="2018-06" db="EMBL/GenBank/DDBJ databases">
        <authorList>
            <consortium name="Pathogen Informatics"/>
        </authorList>
    </citation>
    <scope>NUCLEOTIDE SEQUENCE [LARGE SCALE GENOMIC DNA]</scope>
    <source>
        <strain evidence="2">NCTC10135</strain>
    </source>
</reference>
<evidence type="ECO:0000313" key="1">
    <source>
        <dbReference type="EMBL" id="SYV90160.1"/>
    </source>
</evidence>
<accession>A0A3B0P1A2</accession>
<name>A0A3B0P1A2_9BACT</name>